<protein>
    <recommendedName>
        <fullName evidence="9">N-acetylmuramoyl-L-alanine amidase AmiA</fullName>
        <ecNumber evidence="4">3.5.1.28</ecNumber>
    </recommendedName>
</protein>
<dbReference type="PROSITE" id="PS51257">
    <property type="entry name" value="PROKAR_LIPOPROTEIN"/>
    <property type="match status" value="1"/>
</dbReference>
<dbReference type="Proteomes" id="UP000789617">
    <property type="component" value="Plasmid P1"/>
</dbReference>
<geneLocation type="plasmid" evidence="12 13">
    <name>P1</name>
</geneLocation>
<dbReference type="PANTHER" id="PTHR30404:SF2">
    <property type="entry name" value="N-ACETYLMURAMOYL-L-ALANINE AMIDASE AMIA"/>
    <property type="match status" value="1"/>
</dbReference>
<dbReference type="PANTHER" id="PTHR30404">
    <property type="entry name" value="N-ACETYLMURAMOYL-L-ALANINE AMIDASE"/>
    <property type="match status" value="1"/>
</dbReference>
<evidence type="ECO:0000313" key="12">
    <source>
        <dbReference type="EMBL" id="CAH6253174.1"/>
    </source>
</evidence>
<dbReference type="InterPro" id="IPR002508">
    <property type="entry name" value="MurNAc-LAA_cat"/>
</dbReference>
<accession>A0A9P0VEN5</accession>
<dbReference type="InterPro" id="IPR050695">
    <property type="entry name" value="N-acetylmuramoyl_amidase_3"/>
</dbReference>
<sequence>MFPGTTRRQLILTGMTTRLTSTLLNPVSYACSPSSQKNKPGSTHKPRVMIDPGHGGKDPGAIGFAGTEEKHVVLDTAKYLQARLTMNGVDARLTRMDDIFVPLYERVLMAHHYKADLLVSLHADGFTSPNAQGASVFALSTRGATSAMASYLSDSENAADIIPGENSRAKDRYLQEAVFDPEQTETIRESLALGRQLIDHIAPVHTLHTRQTEQAAFSVLKSPFIPSVLVEMAFITHPEEEKLLSTSSFRHRMAGAMAEGIMGYLNSKKLL</sequence>
<evidence type="ECO:0000256" key="7">
    <source>
        <dbReference type="ARBA" id="ARBA00022801"/>
    </source>
</evidence>
<evidence type="ECO:0000256" key="8">
    <source>
        <dbReference type="ARBA" id="ARBA00023316"/>
    </source>
</evidence>
<dbReference type="GO" id="GO:0008745">
    <property type="term" value="F:N-acetylmuramoyl-L-alanine amidase activity"/>
    <property type="evidence" value="ECO:0007669"/>
    <property type="project" value="UniProtKB-EC"/>
</dbReference>
<dbReference type="SUPFAM" id="SSF53187">
    <property type="entry name" value="Zn-dependent exopeptidases"/>
    <property type="match status" value="1"/>
</dbReference>
<comment type="catalytic activity">
    <reaction evidence="1">
        <text>Hydrolyzes the link between N-acetylmuramoyl residues and L-amino acid residues in certain cell-wall glycopeptides.</text>
        <dbReference type="EC" id="3.5.1.28"/>
    </reaction>
</comment>
<dbReference type="AlphaFoldDB" id="A0A9P0VEN5"/>
<comment type="subcellular location">
    <subcellularLocation>
        <location evidence="2">Periplasm</location>
    </subcellularLocation>
</comment>
<dbReference type="CDD" id="cd02696">
    <property type="entry name" value="MurNAc-LAA"/>
    <property type="match status" value="1"/>
</dbReference>
<name>A0A9P0VEN5_KLEVA</name>
<dbReference type="Gene3D" id="3.40.630.40">
    <property type="entry name" value="Zn-dependent exopeptidases"/>
    <property type="match status" value="1"/>
</dbReference>
<dbReference type="EMBL" id="OW969750">
    <property type="protein sequence ID" value="CAH6253174.1"/>
    <property type="molecule type" value="Genomic_DNA"/>
</dbReference>
<dbReference type="FunFam" id="3.40.630.40:FF:000002">
    <property type="entry name" value="N-acetylmuramoyl-L-alanine amidase AmiA"/>
    <property type="match status" value="1"/>
</dbReference>
<dbReference type="SMART" id="SM00646">
    <property type="entry name" value="Ami_3"/>
    <property type="match status" value="1"/>
</dbReference>
<evidence type="ECO:0000256" key="3">
    <source>
        <dbReference type="ARBA" id="ARBA00010860"/>
    </source>
</evidence>
<dbReference type="GO" id="GO:0009253">
    <property type="term" value="P:peptidoglycan catabolic process"/>
    <property type="evidence" value="ECO:0007669"/>
    <property type="project" value="InterPro"/>
</dbReference>
<evidence type="ECO:0000256" key="1">
    <source>
        <dbReference type="ARBA" id="ARBA00001561"/>
    </source>
</evidence>
<dbReference type="GO" id="GO:0071555">
    <property type="term" value="P:cell wall organization"/>
    <property type="evidence" value="ECO:0007669"/>
    <property type="project" value="UniProtKB-KW"/>
</dbReference>
<keyword evidence="8" id="KW-0961">Cell wall biogenesis/degradation</keyword>
<dbReference type="RefSeq" id="WP_179153914.1">
    <property type="nucleotide sequence ID" value="NZ_JAAFAQ010000011.1"/>
</dbReference>
<evidence type="ECO:0000256" key="2">
    <source>
        <dbReference type="ARBA" id="ARBA00004418"/>
    </source>
</evidence>
<keyword evidence="5" id="KW-0732">Signal</keyword>
<evidence type="ECO:0000256" key="6">
    <source>
        <dbReference type="ARBA" id="ARBA00022764"/>
    </source>
</evidence>
<organism evidence="12 13">
    <name type="scientific">Klebsiella variicola</name>
    <dbReference type="NCBI Taxonomy" id="244366"/>
    <lineage>
        <taxon>Bacteria</taxon>
        <taxon>Pseudomonadati</taxon>
        <taxon>Pseudomonadota</taxon>
        <taxon>Gammaproteobacteria</taxon>
        <taxon>Enterobacterales</taxon>
        <taxon>Enterobacteriaceae</taxon>
        <taxon>Klebsiella/Raoultella group</taxon>
        <taxon>Klebsiella</taxon>
        <taxon>Klebsiella pneumoniae complex</taxon>
    </lineage>
</organism>
<proteinExistence type="inferred from homology"/>
<keyword evidence="7" id="KW-0378">Hydrolase</keyword>
<gene>
    <name evidence="12" type="ORF">AN2335V1_4883</name>
</gene>
<evidence type="ECO:0000256" key="10">
    <source>
        <dbReference type="SAM" id="MobiDB-lite"/>
    </source>
</evidence>
<evidence type="ECO:0000256" key="5">
    <source>
        <dbReference type="ARBA" id="ARBA00022729"/>
    </source>
</evidence>
<keyword evidence="12" id="KW-0614">Plasmid</keyword>
<reference evidence="12" key="1">
    <citation type="submission" date="2022-05" db="EMBL/GenBank/DDBJ databases">
        <authorList>
            <person name="Alioto T."/>
            <person name="Alioto T."/>
            <person name="Gomez Garrido J."/>
        </authorList>
    </citation>
    <scope>NUCLEOTIDE SEQUENCE</scope>
    <source>
        <strain evidence="12">0</strain>
        <plasmid evidence="12">P1</plasmid>
    </source>
</reference>
<feature type="compositionally biased region" description="Polar residues" evidence="10">
    <location>
        <begin position="30"/>
        <end position="41"/>
    </location>
</feature>
<evidence type="ECO:0000256" key="9">
    <source>
        <dbReference type="ARBA" id="ARBA00074579"/>
    </source>
</evidence>
<keyword evidence="13" id="KW-1185">Reference proteome</keyword>
<dbReference type="GO" id="GO:0030288">
    <property type="term" value="C:outer membrane-bounded periplasmic space"/>
    <property type="evidence" value="ECO:0007669"/>
    <property type="project" value="TreeGrafter"/>
</dbReference>
<comment type="similarity">
    <text evidence="3">Belongs to the N-acetylmuramoyl-L-alanine amidase 3 family.</text>
</comment>
<evidence type="ECO:0000313" key="13">
    <source>
        <dbReference type="Proteomes" id="UP000789617"/>
    </source>
</evidence>
<feature type="region of interest" description="Disordered" evidence="10">
    <location>
        <begin position="30"/>
        <end position="56"/>
    </location>
</feature>
<keyword evidence="6" id="KW-0574">Periplasm</keyword>
<dbReference type="EC" id="3.5.1.28" evidence="4"/>
<feature type="domain" description="MurNAc-LAA" evidence="11">
    <location>
        <begin position="107"/>
        <end position="262"/>
    </location>
</feature>
<dbReference type="Pfam" id="PF01520">
    <property type="entry name" value="Amidase_3"/>
    <property type="match status" value="1"/>
</dbReference>
<evidence type="ECO:0000259" key="11">
    <source>
        <dbReference type="SMART" id="SM00646"/>
    </source>
</evidence>
<evidence type="ECO:0000256" key="4">
    <source>
        <dbReference type="ARBA" id="ARBA00011901"/>
    </source>
</evidence>